<dbReference type="SMART" id="SM00326">
    <property type="entry name" value="SH3"/>
    <property type="match status" value="1"/>
</dbReference>
<dbReference type="STRING" id="307972.A0A2G8JDP9"/>
<dbReference type="GO" id="GO:0016301">
    <property type="term" value="F:kinase activity"/>
    <property type="evidence" value="ECO:0007669"/>
    <property type="project" value="UniProtKB-KW"/>
</dbReference>
<dbReference type="Proteomes" id="UP000230750">
    <property type="component" value="Unassembled WGS sequence"/>
</dbReference>
<evidence type="ECO:0000259" key="7">
    <source>
        <dbReference type="PROSITE" id="PS50002"/>
    </source>
</evidence>
<feature type="non-terminal residue" evidence="8">
    <location>
        <position position="1"/>
    </location>
</feature>
<dbReference type="InterPro" id="IPR047178">
    <property type="entry name" value="JIP1_scaffold"/>
</dbReference>
<organism evidence="8 9">
    <name type="scientific">Stichopus japonicus</name>
    <name type="common">Sea cucumber</name>
    <dbReference type="NCBI Taxonomy" id="307972"/>
    <lineage>
        <taxon>Eukaryota</taxon>
        <taxon>Metazoa</taxon>
        <taxon>Echinodermata</taxon>
        <taxon>Eleutherozoa</taxon>
        <taxon>Echinozoa</taxon>
        <taxon>Holothuroidea</taxon>
        <taxon>Aspidochirotacea</taxon>
        <taxon>Aspidochirotida</taxon>
        <taxon>Stichopodidae</taxon>
        <taxon>Apostichopus</taxon>
    </lineage>
</organism>
<evidence type="ECO:0000256" key="6">
    <source>
        <dbReference type="SAM" id="MobiDB-lite"/>
    </source>
</evidence>
<dbReference type="InterPro" id="IPR036028">
    <property type="entry name" value="SH3-like_dom_sf"/>
</dbReference>
<accession>A0A2G8JDP9</accession>
<gene>
    <name evidence="8" type="ORF">BSL78_29326</name>
</gene>
<dbReference type="GO" id="GO:0007254">
    <property type="term" value="P:JNK cascade"/>
    <property type="evidence" value="ECO:0007669"/>
    <property type="project" value="TreeGrafter"/>
</dbReference>
<keyword evidence="8" id="KW-0418">Kinase</keyword>
<feature type="region of interest" description="Disordered" evidence="6">
    <location>
        <begin position="189"/>
        <end position="210"/>
    </location>
</feature>
<dbReference type="Gene3D" id="2.30.29.30">
    <property type="entry name" value="Pleckstrin-homology domain (PH domain)/Phosphotyrosine-binding domain (PTB)"/>
    <property type="match status" value="1"/>
</dbReference>
<dbReference type="GO" id="GO:0008432">
    <property type="term" value="F:JUN kinase binding"/>
    <property type="evidence" value="ECO:0007669"/>
    <property type="project" value="TreeGrafter"/>
</dbReference>
<comment type="caution">
    <text evidence="8">The sequence shown here is derived from an EMBL/GenBank/DDBJ whole genome shotgun (WGS) entry which is preliminary data.</text>
</comment>
<dbReference type="PANTHER" id="PTHR47437:SF4">
    <property type="entry name" value="JNK-INTERACTING PROTEIN 1-LIKE PROTEIN"/>
    <property type="match status" value="1"/>
</dbReference>
<keyword evidence="4" id="KW-0963">Cytoplasm</keyword>
<dbReference type="SUPFAM" id="SSF50044">
    <property type="entry name" value="SH3-domain"/>
    <property type="match status" value="1"/>
</dbReference>
<dbReference type="AlphaFoldDB" id="A0A2G8JDP9"/>
<dbReference type="GO" id="GO:0005737">
    <property type="term" value="C:cytoplasm"/>
    <property type="evidence" value="ECO:0007669"/>
    <property type="project" value="UniProtKB-SubCell"/>
</dbReference>
<evidence type="ECO:0000256" key="4">
    <source>
        <dbReference type="ARBA" id="ARBA00022490"/>
    </source>
</evidence>
<dbReference type="GO" id="GO:0046328">
    <property type="term" value="P:regulation of JNK cascade"/>
    <property type="evidence" value="ECO:0007669"/>
    <property type="project" value="InterPro"/>
</dbReference>
<keyword evidence="8" id="KW-0808">Transferase</keyword>
<dbReference type="Pfam" id="PF14604">
    <property type="entry name" value="SH3_9"/>
    <property type="match status" value="1"/>
</dbReference>
<sequence length="426" mass="48466">YRLTHDLSLDDFQSGDIYNYEECALNRLKFEKDSNDDDVPNNELGSSDRINEDMITLNVEIDMKEKSSIISDELDDEAIKLLHILKGDLKESVTKDEGCKERKSLNLSYRFGEFSPVVVDMSPTLQSLSLEVTPCSDRSVSEILSNVPSPFNSNTMPALQHDHLPENLNSTSEQYLPFLSNTNLLLQEDSSPEEFPGSPQKKKKKKLSKLEKEEIYKDKKHPYYQPITLVIDGEIRVQTHKTVHRFIPRHEDELLLDVNDPIYVERTGSDGWCEGINLRTGEDGCYPERYARIYSKETETEPGQTDGAKASTLGQERMGVTQKDMQEYIVKKQRQNQVKKHKSTTLTDSNWPSCSVETPLHKGNEVLCRAISKVITARKISQSSHPPSECILEISDHGVKMIDLSRRPKALSSPHVLFDVIPVHFT</sequence>
<name>A0A2G8JDP9_STIJA</name>
<dbReference type="InterPro" id="IPR001452">
    <property type="entry name" value="SH3_domain"/>
</dbReference>
<feature type="non-terminal residue" evidence="8">
    <location>
        <position position="426"/>
    </location>
</feature>
<evidence type="ECO:0000256" key="2">
    <source>
        <dbReference type="ARBA" id="ARBA00009866"/>
    </source>
</evidence>
<evidence type="ECO:0000256" key="1">
    <source>
        <dbReference type="ARBA" id="ARBA00004496"/>
    </source>
</evidence>
<keyword evidence="3 5" id="KW-0728">SH3 domain</keyword>
<dbReference type="SUPFAM" id="SSF50729">
    <property type="entry name" value="PH domain-like"/>
    <property type="match status" value="1"/>
</dbReference>
<evidence type="ECO:0000313" key="8">
    <source>
        <dbReference type="EMBL" id="PIK33855.1"/>
    </source>
</evidence>
<evidence type="ECO:0000256" key="5">
    <source>
        <dbReference type="PROSITE-ProRule" id="PRU00192"/>
    </source>
</evidence>
<keyword evidence="9" id="KW-1185">Reference proteome</keyword>
<proteinExistence type="inferred from homology"/>
<reference evidence="8 9" key="1">
    <citation type="journal article" date="2017" name="PLoS Biol.">
        <title>The sea cucumber genome provides insights into morphological evolution and visceral regeneration.</title>
        <authorList>
            <person name="Zhang X."/>
            <person name="Sun L."/>
            <person name="Yuan J."/>
            <person name="Sun Y."/>
            <person name="Gao Y."/>
            <person name="Zhang L."/>
            <person name="Li S."/>
            <person name="Dai H."/>
            <person name="Hamel J.F."/>
            <person name="Liu C."/>
            <person name="Yu Y."/>
            <person name="Liu S."/>
            <person name="Lin W."/>
            <person name="Guo K."/>
            <person name="Jin S."/>
            <person name="Xu P."/>
            <person name="Storey K.B."/>
            <person name="Huan P."/>
            <person name="Zhang T."/>
            <person name="Zhou Y."/>
            <person name="Zhang J."/>
            <person name="Lin C."/>
            <person name="Li X."/>
            <person name="Xing L."/>
            <person name="Huo D."/>
            <person name="Sun M."/>
            <person name="Wang L."/>
            <person name="Mercier A."/>
            <person name="Li F."/>
            <person name="Yang H."/>
            <person name="Xiang J."/>
        </authorList>
    </citation>
    <scope>NUCLEOTIDE SEQUENCE [LARGE SCALE GENOMIC DNA]</scope>
    <source>
        <strain evidence="8">Shaxun</strain>
        <tissue evidence="8">Muscle</tissue>
    </source>
</reference>
<dbReference type="FunFam" id="2.30.30.40:FF:000032">
    <property type="entry name" value="Putative C-Jun-amino-terminal kinase-interacting protein 2"/>
    <property type="match status" value="1"/>
</dbReference>
<dbReference type="PROSITE" id="PS50002">
    <property type="entry name" value="SH3"/>
    <property type="match status" value="1"/>
</dbReference>
<evidence type="ECO:0000256" key="3">
    <source>
        <dbReference type="ARBA" id="ARBA00022443"/>
    </source>
</evidence>
<dbReference type="EMBL" id="MRZV01002382">
    <property type="protein sequence ID" value="PIK33855.1"/>
    <property type="molecule type" value="Genomic_DNA"/>
</dbReference>
<dbReference type="GO" id="GO:0005078">
    <property type="term" value="F:MAP-kinase scaffold activity"/>
    <property type="evidence" value="ECO:0007669"/>
    <property type="project" value="TreeGrafter"/>
</dbReference>
<dbReference type="OrthoDB" id="5965083at2759"/>
<evidence type="ECO:0000313" key="9">
    <source>
        <dbReference type="Proteomes" id="UP000230750"/>
    </source>
</evidence>
<comment type="similarity">
    <text evidence="2">Belongs to the JIP scaffold family.</text>
</comment>
<dbReference type="InterPro" id="IPR011993">
    <property type="entry name" value="PH-like_dom_sf"/>
</dbReference>
<feature type="domain" description="SH3" evidence="7">
    <location>
        <begin position="232"/>
        <end position="296"/>
    </location>
</feature>
<comment type="subcellular location">
    <subcellularLocation>
        <location evidence="1">Cytoplasm</location>
    </subcellularLocation>
</comment>
<dbReference type="Gene3D" id="2.30.30.40">
    <property type="entry name" value="SH3 Domains"/>
    <property type="match status" value="1"/>
</dbReference>
<protein>
    <submittedName>
        <fullName evidence="8">Putative C-Jun-amino-terminal kinase-interacting protein 1</fullName>
    </submittedName>
</protein>
<dbReference type="PANTHER" id="PTHR47437">
    <property type="entry name" value="JNK-INTERACTING PROTEIN 1-LIKE PROTEIN"/>
    <property type="match status" value="1"/>
</dbReference>